<dbReference type="EC" id="5.4.2.11" evidence="4 5"/>
<dbReference type="PANTHER" id="PTHR11931">
    <property type="entry name" value="PHOSPHOGLYCERATE MUTASE"/>
    <property type="match status" value="1"/>
</dbReference>
<evidence type="ECO:0000256" key="4">
    <source>
        <dbReference type="HAMAP-Rule" id="MF_01039"/>
    </source>
</evidence>
<feature type="binding site" evidence="4">
    <location>
        <position position="60"/>
    </location>
    <ligand>
        <name>substrate</name>
    </ligand>
</feature>
<dbReference type="RefSeq" id="WP_204119545.1">
    <property type="nucleotide sequence ID" value="NZ_BOLV01000017.1"/>
</dbReference>
<evidence type="ECO:0000256" key="3">
    <source>
        <dbReference type="ARBA" id="ARBA00023235"/>
    </source>
</evidence>
<dbReference type="NCBIfam" id="TIGR01258">
    <property type="entry name" value="pgm_1"/>
    <property type="match status" value="1"/>
</dbReference>
<evidence type="ECO:0000313" key="7">
    <source>
        <dbReference type="Proteomes" id="UP001597199"/>
    </source>
</evidence>
<dbReference type="PROSITE" id="PS00175">
    <property type="entry name" value="PG_MUTASE"/>
    <property type="match status" value="1"/>
</dbReference>
<feature type="binding site" evidence="4">
    <location>
        <begin position="114"/>
        <end position="115"/>
    </location>
    <ligand>
        <name>substrate</name>
    </ligand>
</feature>
<dbReference type="EMBL" id="JBHTOA010000045">
    <property type="protein sequence ID" value="MFD1399875.1"/>
    <property type="molecule type" value="Genomic_DNA"/>
</dbReference>
<dbReference type="SUPFAM" id="SSF53254">
    <property type="entry name" value="Phosphoglycerate mutase-like"/>
    <property type="match status" value="1"/>
</dbReference>
<dbReference type="HAMAP" id="MF_01039">
    <property type="entry name" value="PGAM_GpmA"/>
    <property type="match status" value="1"/>
</dbReference>
<keyword evidence="7" id="KW-1185">Reference proteome</keyword>
<dbReference type="InterPro" id="IPR029033">
    <property type="entry name" value="His_PPase_superfam"/>
</dbReference>
<dbReference type="CDD" id="cd07067">
    <property type="entry name" value="HP_PGM_like"/>
    <property type="match status" value="1"/>
</dbReference>
<organism evidence="6 7">
    <name type="scientific">Lacticaseibacillus suilingensis</name>
    <dbReference type="NCBI Taxonomy" id="2799577"/>
    <lineage>
        <taxon>Bacteria</taxon>
        <taxon>Bacillati</taxon>
        <taxon>Bacillota</taxon>
        <taxon>Bacilli</taxon>
        <taxon>Lactobacillales</taxon>
        <taxon>Lactobacillaceae</taxon>
        <taxon>Lacticaseibacillus</taxon>
    </lineage>
</organism>
<comment type="caution">
    <text evidence="4">Lacks conserved residue(s) required for the propagation of feature annotation.</text>
</comment>
<feature type="binding site" evidence="4">
    <location>
        <begin position="21"/>
        <end position="22"/>
    </location>
    <ligand>
        <name>substrate</name>
    </ligand>
</feature>
<sequence length="225" mass="25391">MVKLVLLRHGESAANFSNTYTGWSDVPLTAHGVAQAQAAGQALAAQQILFGHVHTSVLKRAIETAYLVQDAIGQNWLPITKSWRLNERHYGALRGINKDETRQLFGAQQVALWRRSYTSRPPLLVNPSRSRRYHRFPASIIPRGESLQDAETRLIAYWSDELAPRLLRQENQLVVAHGSTLRALIKYLEAIPDDQIDQVEVANAQPIVYTLDDRLHIVDKTVITK</sequence>
<feature type="binding site" evidence="4">
    <location>
        <position position="98"/>
    </location>
    <ligand>
        <name>substrate</name>
    </ligand>
</feature>
<name>A0ABW4BH89_9LACO</name>
<feature type="binding site" evidence="4">
    <location>
        <begin position="87"/>
        <end position="90"/>
    </location>
    <ligand>
        <name>substrate</name>
    </ligand>
</feature>
<comment type="similarity">
    <text evidence="1 4">Belongs to the phosphoglycerate mutase family. BPG-dependent PGAM subfamily.</text>
</comment>
<protein>
    <recommendedName>
        <fullName evidence="4 5">2,3-bisphosphoglycerate-dependent phosphoglycerate mutase</fullName>
        <shortName evidence="4">BPG-dependent PGAM</shortName>
        <shortName evidence="4">PGAM</shortName>
        <shortName evidence="4">Phosphoglyceromutase</shortName>
        <shortName evidence="4">dPGM</shortName>
        <ecNumber evidence="4 5">5.4.2.11</ecNumber>
    </recommendedName>
</protein>
<reference evidence="7" key="1">
    <citation type="journal article" date="2019" name="Int. J. Syst. Evol. Microbiol.">
        <title>The Global Catalogue of Microorganisms (GCM) 10K type strain sequencing project: providing services to taxonomists for standard genome sequencing and annotation.</title>
        <authorList>
            <consortium name="The Broad Institute Genomics Platform"/>
            <consortium name="The Broad Institute Genome Sequencing Center for Infectious Disease"/>
            <person name="Wu L."/>
            <person name="Ma J."/>
        </authorList>
    </citation>
    <scope>NUCLEOTIDE SEQUENCE [LARGE SCALE GENOMIC DNA]</scope>
    <source>
        <strain evidence="7">CCM 9110</strain>
    </source>
</reference>
<gene>
    <name evidence="4" type="primary">gpmA</name>
    <name evidence="6" type="ORF">ACFQ41_11195</name>
</gene>
<comment type="pathway">
    <text evidence="4 5">Carbohydrate degradation; glycolysis; pyruvate from D-glyceraldehyde 3-phosphate: step 3/5.</text>
</comment>
<comment type="caution">
    <text evidence="6">The sequence shown here is derived from an EMBL/GenBank/DDBJ whole genome shotgun (WGS) entry which is preliminary data.</text>
</comment>
<dbReference type="Gene3D" id="3.40.50.1240">
    <property type="entry name" value="Phosphoglycerate mutase-like"/>
    <property type="match status" value="1"/>
</dbReference>
<dbReference type="Proteomes" id="UP001597199">
    <property type="component" value="Unassembled WGS sequence"/>
</dbReference>
<dbReference type="InterPro" id="IPR013078">
    <property type="entry name" value="His_Pase_superF_clade-1"/>
</dbReference>
<accession>A0ABW4BH89</accession>
<keyword evidence="2 4" id="KW-0324">Glycolysis</keyword>
<comment type="function">
    <text evidence="4 5">Catalyzes the interconversion of 2-phosphoglycerate and 3-phosphoglycerate.</text>
</comment>
<evidence type="ECO:0000313" key="6">
    <source>
        <dbReference type="EMBL" id="MFD1399875.1"/>
    </source>
</evidence>
<evidence type="ECO:0000256" key="5">
    <source>
        <dbReference type="RuleBase" id="RU004512"/>
    </source>
</evidence>
<evidence type="ECO:0000256" key="1">
    <source>
        <dbReference type="ARBA" id="ARBA00006717"/>
    </source>
</evidence>
<keyword evidence="4" id="KW-0312">Gluconeogenesis</keyword>
<feature type="active site" description="Tele-phosphohistidine intermediate" evidence="4">
    <location>
        <position position="9"/>
    </location>
</feature>
<dbReference type="Pfam" id="PF00300">
    <property type="entry name" value="His_Phos_1"/>
    <property type="match status" value="1"/>
</dbReference>
<feature type="binding site" evidence="4">
    <location>
        <begin position="8"/>
        <end position="15"/>
    </location>
    <ligand>
        <name>substrate</name>
    </ligand>
</feature>
<dbReference type="SMART" id="SM00855">
    <property type="entry name" value="PGAM"/>
    <property type="match status" value="1"/>
</dbReference>
<feature type="site" description="Transition state stabilizer" evidence="4">
    <location>
        <position position="177"/>
    </location>
</feature>
<feature type="active site" description="Proton donor/acceptor" evidence="4">
    <location>
        <position position="87"/>
    </location>
</feature>
<keyword evidence="3 4" id="KW-0413">Isomerase</keyword>
<proteinExistence type="inferred from homology"/>
<dbReference type="InterPro" id="IPR005952">
    <property type="entry name" value="Phosphogly_mut1"/>
</dbReference>
<dbReference type="InterPro" id="IPR001345">
    <property type="entry name" value="PG/BPGM_mutase_AS"/>
</dbReference>
<evidence type="ECO:0000256" key="2">
    <source>
        <dbReference type="ARBA" id="ARBA00023152"/>
    </source>
</evidence>
<dbReference type="PIRSF" id="PIRSF000709">
    <property type="entry name" value="6PFK_2-Ptase"/>
    <property type="match status" value="1"/>
</dbReference>
<comment type="catalytic activity">
    <reaction evidence="4 5">
        <text>(2R)-2-phosphoglycerate = (2R)-3-phosphoglycerate</text>
        <dbReference type="Rhea" id="RHEA:15901"/>
        <dbReference type="ChEBI" id="CHEBI:58272"/>
        <dbReference type="ChEBI" id="CHEBI:58289"/>
        <dbReference type="EC" id="5.4.2.11"/>
    </reaction>
</comment>